<proteinExistence type="predicted"/>
<dbReference type="AlphaFoldDB" id="A0A0A9DRG0"/>
<accession>A0A0A9DRG0</accession>
<reference evidence="1" key="2">
    <citation type="journal article" date="2015" name="Data Brief">
        <title>Shoot transcriptome of the giant reed, Arundo donax.</title>
        <authorList>
            <person name="Barrero R.A."/>
            <person name="Guerrero F.D."/>
            <person name="Moolhuijzen P."/>
            <person name="Goolsby J.A."/>
            <person name="Tidwell J."/>
            <person name="Bellgard S.E."/>
            <person name="Bellgard M.I."/>
        </authorList>
    </citation>
    <scope>NUCLEOTIDE SEQUENCE</scope>
    <source>
        <tissue evidence="1">Shoot tissue taken approximately 20 cm above the soil surface</tissue>
    </source>
</reference>
<dbReference type="EMBL" id="GBRH01207504">
    <property type="protein sequence ID" value="JAD90391.1"/>
    <property type="molecule type" value="Transcribed_RNA"/>
</dbReference>
<evidence type="ECO:0000313" key="1">
    <source>
        <dbReference type="EMBL" id="JAD90391.1"/>
    </source>
</evidence>
<name>A0A0A9DRG0_ARUDO</name>
<organism evidence="1">
    <name type="scientific">Arundo donax</name>
    <name type="common">Giant reed</name>
    <name type="synonym">Donax arundinaceus</name>
    <dbReference type="NCBI Taxonomy" id="35708"/>
    <lineage>
        <taxon>Eukaryota</taxon>
        <taxon>Viridiplantae</taxon>
        <taxon>Streptophyta</taxon>
        <taxon>Embryophyta</taxon>
        <taxon>Tracheophyta</taxon>
        <taxon>Spermatophyta</taxon>
        <taxon>Magnoliopsida</taxon>
        <taxon>Liliopsida</taxon>
        <taxon>Poales</taxon>
        <taxon>Poaceae</taxon>
        <taxon>PACMAD clade</taxon>
        <taxon>Arundinoideae</taxon>
        <taxon>Arundineae</taxon>
        <taxon>Arundo</taxon>
    </lineage>
</organism>
<sequence>MPMFMVSCTPDLTDRLYWGGGGKGYPLQFSVLDRNTIDHVFYYPTKMHAYAHNGAYTALHIAPYTP</sequence>
<protein>
    <submittedName>
        <fullName evidence="1">Uncharacterized protein</fullName>
    </submittedName>
</protein>
<reference evidence="1" key="1">
    <citation type="submission" date="2014-09" db="EMBL/GenBank/DDBJ databases">
        <authorList>
            <person name="Magalhaes I.L.F."/>
            <person name="Oliveira U."/>
            <person name="Santos F.R."/>
            <person name="Vidigal T.H.D.A."/>
            <person name="Brescovit A.D."/>
            <person name="Santos A.J."/>
        </authorList>
    </citation>
    <scope>NUCLEOTIDE SEQUENCE</scope>
    <source>
        <tissue evidence="1">Shoot tissue taken approximately 20 cm above the soil surface</tissue>
    </source>
</reference>